<comment type="caution">
    <text evidence="3">The sequence shown here is derived from an EMBL/GenBank/DDBJ whole genome shotgun (WGS) entry which is preliminary data.</text>
</comment>
<evidence type="ECO:0000256" key="1">
    <source>
        <dbReference type="SAM" id="MobiDB-lite"/>
    </source>
</evidence>
<feature type="region of interest" description="Disordered" evidence="1">
    <location>
        <begin position="59"/>
        <end position="88"/>
    </location>
</feature>
<reference evidence="3 4" key="1">
    <citation type="submission" date="2024-11" db="EMBL/GenBank/DDBJ databases">
        <title>A near-complete genome assembly of Cinchona calisaya.</title>
        <authorList>
            <person name="Lian D.C."/>
            <person name="Zhao X.W."/>
            <person name="Wei L."/>
        </authorList>
    </citation>
    <scope>NUCLEOTIDE SEQUENCE [LARGE SCALE GENOMIC DNA]</scope>
    <source>
        <tissue evidence="3">Nenye</tissue>
    </source>
</reference>
<protein>
    <recommendedName>
        <fullName evidence="5">Transmembrane protein</fullName>
    </recommendedName>
</protein>
<keyword evidence="4" id="KW-1185">Reference proteome</keyword>
<feature type="compositionally biased region" description="Basic residues" evidence="1">
    <location>
        <begin position="68"/>
        <end position="83"/>
    </location>
</feature>
<keyword evidence="2" id="KW-1133">Transmembrane helix</keyword>
<organism evidence="3 4">
    <name type="scientific">Cinchona calisaya</name>
    <dbReference type="NCBI Taxonomy" id="153742"/>
    <lineage>
        <taxon>Eukaryota</taxon>
        <taxon>Viridiplantae</taxon>
        <taxon>Streptophyta</taxon>
        <taxon>Embryophyta</taxon>
        <taxon>Tracheophyta</taxon>
        <taxon>Spermatophyta</taxon>
        <taxon>Magnoliopsida</taxon>
        <taxon>eudicotyledons</taxon>
        <taxon>Gunneridae</taxon>
        <taxon>Pentapetalae</taxon>
        <taxon>asterids</taxon>
        <taxon>lamiids</taxon>
        <taxon>Gentianales</taxon>
        <taxon>Rubiaceae</taxon>
        <taxon>Cinchonoideae</taxon>
        <taxon>Cinchoneae</taxon>
        <taxon>Cinchona</taxon>
    </lineage>
</organism>
<keyword evidence="2" id="KW-0812">Transmembrane</keyword>
<evidence type="ECO:0000256" key="2">
    <source>
        <dbReference type="SAM" id="Phobius"/>
    </source>
</evidence>
<dbReference type="PANTHER" id="PTHR33429">
    <property type="entry name" value="OS02G0708000 PROTEIN-RELATED"/>
    <property type="match status" value="1"/>
</dbReference>
<keyword evidence="2" id="KW-0472">Membrane</keyword>
<sequence>MSQQPIEVFPSPPNIPTQSYNSSHSNESFGPVLIVLAVIVVLLLISIVLGRICNKRYRNSKAEQSHGHGSHKKAKSAKKNGGKFHHEGGDIGDIEFGFDKRFASSKVGANGGDHFKVPKIVPQVREPKGAVRFADDHIEFGAGA</sequence>
<evidence type="ECO:0008006" key="5">
    <source>
        <dbReference type="Google" id="ProtNLM"/>
    </source>
</evidence>
<name>A0ABD2YZ12_9GENT</name>
<gene>
    <name evidence="3" type="ORF">ACH5RR_030701</name>
</gene>
<evidence type="ECO:0000313" key="3">
    <source>
        <dbReference type="EMBL" id="KAL3511300.1"/>
    </source>
</evidence>
<accession>A0ABD2YZ12</accession>
<evidence type="ECO:0000313" key="4">
    <source>
        <dbReference type="Proteomes" id="UP001630127"/>
    </source>
</evidence>
<feature type="region of interest" description="Disordered" evidence="1">
    <location>
        <begin position="1"/>
        <end position="22"/>
    </location>
</feature>
<feature type="transmembrane region" description="Helical" evidence="2">
    <location>
        <begin position="29"/>
        <end position="49"/>
    </location>
</feature>
<dbReference type="AlphaFoldDB" id="A0ABD2YZ12"/>
<dbReference type="PANTHER" id="PTHR33429:SF7">
    <property type="entry name" value="OS02G0708000 PROTEIN"/>
    <property type="match status" value="1"/>
</dbReference>
<dbReference type="Proteomes" id="UP001630127">
    <property type="component" value="Unassembled WGS sequence"/>
</dbReference>
<dbReference type="EMBL" id="JBJUIK010000012">
    <property type="protein sequence ID" value="KAL3511300.1"/>
    <property type="molecule type" value="Genomic_DNA"/>
</dbReference>
<proteinExistence type="predicted"/>